<feature type="binding site" evidence="7">
    <location>
        <position position="185"/>
    </location>
    <ligand>
        <name>ATP</name>
        <dbReference type="ChEBI" id="CHEBI:30616"/>
    </ligand>
</feature>
<dbReference type="GO" id="GO:0006094">
    <property type="term" value="P:gluconeogenesis"/>
    <property type="evidence" value="ECO:0007669"/>
    <property type="project" value="TreeGrafter"/>
</dbReference>
<feature type="binding site" evidence="7">
    <location>
        <position position="264"/>
    </location>
    <ligand>
        <name>ATP</name>
        <dbReference type="ChEBI" id="CHEBI:30616"/>
    </ligand>
</feature>
<evidence type="ECO:0000256" key="5">
    <source>
        <dbReference type="ARBA" id="ARBA00022777"/>
    </source>
</evidence>
<evidence type="ECO:0000313" key="9">
    <source>
        <dbReference type="EMBL" id="KKT90466.1"/>
    </source>
</evidence>
<accession>A0A0G1L3D8</accession>
<evidence type="ECO:0000256" key="7">
    <source>
        <dbReference type="PIRSR" id="PIRSR000724-2"/>
    </source>
</evidence>
<keyword evidence="5 8" id="KW-0418">Kinase</keyword>
<dbReference type="EMBL" id="LCKD01000001">
    <property type="protein sequence ID" value="KKT90466.1"/>
    <property type="molecule type" value="Genomic_DNA"/>
</dbReference>
<dbReference type="GO" id="GO:0006096">
    <property type="term" value="P:glycolytic process"/>
    <property type="evidence" value="ECO:0007669"/>
    <property type="project" value="InterPro"/>
</dbReference>
<evidence type="ECO:0000256" key="2">
    <source>
        <dbReference type="ARBA" id="ARBA00013061"/>
    </source>
</evidence>
<comment type="similarity">
    <text evidence="8">Belongs to the phosphoglycerate kinase family.</text>
</comment>
<dbReference type="PANTHER" id="PTHR11406">
    <property type="entry name" value="PHOSPHOGLYCERATE KINASE"/>
    <property type="match status" value="1"/>
</dbReference>
<dbReference type="InterPro" id="IPR015824">
    <property type="entry name" value="Phosphoglycerate_kinase_N"/>
</dbReference>
<reference evidence="9 10" key="1">
    <citation type="journal article" date="2015" name="Nature">
        <title>rRNA introns, odd ribosomes, and small enigmatic genomes across a large radiation of phyla.</title>
        <authorList>
            <person name="Brown C.T."/>
            <person name="Hug L.A."/>
            <person name="Thomas B.C."/>
            <person name="Sharon I."/>
            <person name="Castelle C.J."/>
            <person name="Singh A."/>
            <person name="Wilkins M.J."/>
            <person name="Williams K.H."/>
            <person name="Banfield J.F."/>
        </authorList>
    </citation>
    <scope>NUCLEOTIDE SEQUENCE [LARGE SCALE GENOMIC DNA]</scope>
</reference>
<keyword evidence="4" id="KW-0547">Nucleotide-binding</keyword>
<dbReference type="GO" id="GO:0005524">
    <property type="term" value="F:ATP binding"/>
    <property type="evidence" value="ECO:0007669"/>
    <property type="project" value="UniProtKB-KW"/>
</dbReference>
<gene>
    <name evidence="9" type="ORF">UW90_C0001G0054</name>
</gene>
<name>A0A0G1L3D8_9BACT</name>
<dbReference type="Pfam" id="PF00162">
    <property type="entry name" value="PGK"/>
    <property type="match status" value="2"/>
</dbReference>
<feature type="binding site" evidence="7">
    <location>
        <begin position="290"/>
        <end position="293"/>
    </location>
    <ligand>
        <name>ATP</name>
        <dbReference type="ChEBI" id="CHEBI:30616"/>
    </ligand>
</feature>
<dbReference type="EC" id="2.7.2.3" evidence="2 8"/>
<comment type="caution">
    <text evidence="9">The sequence shown here is derived from an EMBL/GenBank/DDBJ whole genome shotgun (WGS) entry which is preliminary data.</text>
</comment>
<organism evidence="9 10">
    <name type="scientific">Candidatus Yanofskybacteria bacterium GW2011_GWB1_45_11</name>
    <dbReference type="NCBI Taxonomy" id="1619026"/>
    <lineage>
        <taxon>Bacteria</taxon>
        <taxon>Candidatus Yanofskyibacteriota</taxon>
    </lineage>
</organism>
<evidence type="ECO:0000256" key="8">
    <source>
        <dbReference type="RuleBase" id="RU000532"/>
    </source>
</evidence>
<dbReference type="PIRSF" id="PIRSF000724">
    <property type="entry name" value="Pgk"/>
    <property type="match status" value="1"/>
</dbReference>
<keyword evidence="3 8" id="KW-0808">Transferase</keyword>
<dbReference type="InterPro" id="IPR036043">
    <property type="entry name" value="Phosphoglycerate_kinase_sf"/>
</dbReference>
<evidence type="ECO:0000313" key="10">
    <source>
        <dbReference type="Proteomes" id="UP000034368"/>
    </source>
</evidence>
<dbReference type="Proteomes" id="UP000034368">
    <property type="component" value="Unassembled WGS sequence"/>
</dbReference>
<dbReference type="AlphaFoldDB" id="A0A0G1L3D8"/>
<dbReference type="GO" id="GO:0004618">
    <property type="term" value="F:phosphoglycerate kinase activity"/>
    <property type="evidence" value="ECO:0007669"/>
    <property type="project" value="UniProtKB-EC"/>
</dbReference>
<dbReference type="GO" id="GO:0043531">
    <property type="term" value="F:ADP binding"/>
    <property type="evidence" value="ECO:0007669"/>
    <property type="project" value="TreeGrafter"/>
</dbReference>
<dbReference type="PATRIC" id="fig|1619026.3.peg.63"/>
<sequence>MRLIRSVADLQNKRVLLRADFDVPVVNNKIIDSFRIEKQKENLQYLIQHGARVGIIAHASDISSFGPVVGQLGQILGIDINFVKNLEDFRNIPSVALLENIRSFPGETSNDDALAKNLAAGFDMYVNNAFSVCHRNHASVAAITKYVSGYVGLLLDEEIANLQKAVTAPPEGKVVIIGGAKIETKIPVINNFMGKTQAILTGGVVGNEIRDKSMATHPEVARPIDDVISEGKRLDIGPRTAGLYAKIISQANMVIWNGPMGLFEDERFFHGTRIVAEAIADSNAWTIIGGEDTISAVKKSGINLNKFKFVSTGGGAMLEFLSGKQLPGITALQ</sequence>
<dbReference type="GO" id="GO:0005829">
    <property type="term" value="C:cytosol"/>
    <property type="evidence" value="ECO:0007669"/>
    <property type="project" value="TreeGrafter"/>
</dbReference>
<keyword evidence="6 7" id="KW-0067">ATP-binding</keyword>
<evidence type="ECO:0000256" key="6">
    <source>
        <dbReference type="ARBA" id="ARBA00022840"/>
    </source>
</evidence>
<dbReference type="SUPFAM" id="SSF53748">
    <property type="entry name" value="Phosphoglycerate kinase"/>
    <property type="match status" value="1"/>
</dbReference>
<dbReference type="PANTHER" id="PTHR11406:SF23">
    <property type="entry name" value="PHOSPHOGLYCERATE KINASE 1, CHLOROPLASTIC-RELATED"/>
    <property type="match status" value="1"/>
</dbReference>
<dbReference type="PRINTS" id="PR00477">
    <property type="entry name" value="PHGLYCKINASE"/>
</dbReference>
<comment type="catalytic activity">
    <reaction evidence="1 8">
        <text>(2R)-3-phosphoglycerate + ATP = (2R)-3-phospho-glyceroyl phosphate + ADP</text>
        <dbReference type="Rhea" id="RHEA:14801"/>
        <dbReference type="ChEBI" id="CHEBI:30616"/>
        <dbReference type="ChEBI" id="CHEBI:57604"/>
        <dbReference type="ChEBI" id="CHEBI:58272"/>
        <dbReference type="ChEBI" id="CHEBI:456216"/>
        <dbReference type="EC" id="2.7.2.3"/>
    </reaction>
</comment>
<evidence type="ECO:0000256" key="4">
    <source>
        <dbReference type="ARBA" id="ARBA00022741"/>
    </source>
</evidence>
<protein>
    <recommendedName>
        <fullName evidence="2 8">Phosphoglycerate kinase</fullName>
        <ecNumber evidence="2 8">2.7.2.3</ecNumber>
    </recommendedName>
</protein>
<dbReference type="Gene3D" id="3.40.50.1260">
    <property type="entry name" value="Phosphoglycerate kinase, N-terminal domain"/>
    <property type="match status" value="3"/>
</dbReference>
<dbReference type="InterPro" id="IPR001576">
    <property type="entry name" value="Phosphoglycerate_kinase"/>
</dbReference>
<proteinExistence type="inferred from homology"/>
<evidence type="ECO:0000256" key="3">
    <source>
        <dbReference type="ARBA" id="ARBA00022679"/>
    </source>
</evidence>
<evidence type="ECO:0000256" key="1">
    <source>
        <dbReference type="ARBA" id="ARBA00000642"/>
    </source>
</evidence>